<reference evidence="2" key="1">
    <citation type="submission" date="2021-02" db="EMBL/GenBank/DDBJ databases">
        <authorList>
            <person name="Syme A R."/>
            <person name="Syme A R."/>
            <person name="Moolhuijzen P."/>
        </authorList>
    </citation>
    <scope>NUCLEOTIDE SEQUENCE</scope>
    <source>
        <strain evidence="2">W1-1</strain>
    </source>
</reference>
<feature type="domain" description="RNA ligase" evidence="1">
    <location>
        <begin position="47"/>
        <end position="246"/>
    </location>
</feature>
<gene>
    <name evidence="2" type="ORF">PTTW11_05308</name>
</gene>
<sequence>MAATPSNPESTLYPKITNHISEIIERLQALEHDPKHPEVPTPLAPIPIIGTVKLHGTHADILIYPTNAIIFQSRNLTNLTTSKDNAGFAAAMSSKTAALLHLRDLYLVRWRELNPTATLHQDVPVLIAGEWVGEKIQKDVAISQLSRRFVVVSVKVNGVWQDDQEYADISLDQFDIYNVSRAGLYHATLHPQDIARTATEVEQLAEQVAARCPFAATFGVTGLGEGIVWKMACDRYNGDASLWFKTKGGMFKPKIFRAGQHTRTDDGLGARRRTARVAAETWCSVQRLEQGWDVMGEKGVRRDGGGVGVYAEWVKRDVLVEEKGGIRDEGVDEEMLVGEIKKMAKAWYKKRVRVEVGS</sequence>
<dbReference type="Pfam" id="PF09414">
    <property type="entry name" value="RNA_ligase"/>
    <property type="match status" value="1"/>
</dbReference>
<evidence type="ECO:0000259" key="1">
    <source>
        <dbReference type="Pfam" id="PF09414"/>
    </source>
</evidence>
<accession>A0A6Y9WJC8</accession>
<dbReference type="Gene3D" id="3.30.470.30">
    <property type="entry name" value="DNA ligase/mRNA capping enzyme"/>
    <property type="match status" value="1"/>
</dbReference>
<evidence type="ECO:0000313" key="2">
    <source>
        <dbReference type="EMBL" id="CAE7033919.1"/>
    </source>
</evidence>
<dbReference type="AlphaFoldDB" id="A0A6Y9WJC8"/>
<dbReference type="SUPFAM" id="SSF56091">
    <property type="entry name" value="DNA ligase/mRNA capping enzyme, catalytic domain"/>
    <property type="match status" value="1"/>
</dbReference>
<dbReference type="Proteomes" id="UP000472372">
    <property type="component" value="Chromosome 4"/>
</dbReference>
<evidence type="ECO:0000313" key="3">
    <source>
        <dbReference type="Proteomes" id="UP000472372"/>
    </source>
</evidence>
<proteinExistence type="predicted"/>
<protein>
    <recommendedName>
        <fullName evidence="1">RNA ligase domain-containing protein</fullName>
    </recommendedName>
</protein>
<dbReference type="EMBL" id="HG992980">
    <property type="protein sequence ID" value="CAE7033919.1"/>
    <property type="molecule type" value="Genomic_DNA"/>
</dbReference>
<organism evidence="2 3">
    <name type="scientific">Pyrenophora teres f. teres</name>
    <dbReference type="NCBI Taxonomy" id="97479"/>
    <lineage>
        <taxon>Eukaryota</taxon>
        <taxon>Fungi</taxon>
        <taxon>Dikarya</taxon>
        <taxon>Ascomycota</taxon>
        <taxon>Pezizomycotina</taxon>
        <taxon>Dothideomycetes</taxon>
        <taxon>Pleosporomycetidae</taxon>
        <taxon>Pleosporales</taxon>
        <taxon>Pleosporineae</taxon>
        <taxon>Pleosporaceae</taxon>
        <taxon>Pyrenophora</taxon>
    </lineage>
</organism>
<name>A0A6Y9WJC8_9PLEO</name>
<dbReference type="InterPro" id="IPR021122">
    <property type="entry name" value="RNA_ligase_dom_REL/Rnl2"/>
</dbReference>